<accession>A0A370B6U9</accession>
<organism evidence="2 3">
    <name type="scientific">Streptomyces corynorhini</name>
    <dbReference type="NCBI Taxonomy" id="2282652"/>
    <lineage>
        <taxon>Bacteria</taxon>
        <taxon>Bacillati</taxon>
        <taxon>Actinomycetota</taxon>
        <taxon>Actinomycetes</taxon>
        <taxon>Kitasatosporales</taxon>
        <taxon>Streptomycetaceae</taxon>
        <taxon>Streptomyces</taxon>
    </lineage>
</organism>
<protein>
    <recommendedName>
        <fullName evidence="4">Tetratricopeptide repeat protein</fullName>
    </recommendedName>
</protein>
<comment type="caution">
    <text evidence="2">The sequence shown here is derived from an EMBL/GenBank/DDBJ whole genome shotgun (WGS) entry which is preliminary data.</text>
</comment>
<dbReference type="RefSeq" id="WP_114624343.1">
    <property type="nucleotide sequence ID" value="NZ_QQNA01000107.1"/>
</dbReference>
<evidence type="ECO:0000313" key="3">
    <source>
        <dbReference type="Proteomes" id="UP000253741"/>
    </source>
</evidence>
<evidence type="ECO:0000256" key="1">
    <source>
        <dbReference type="SAM" id="MobiDB-lite"/>
    </source>
</evidence>
<feature type="compositionally biased region" description="Polar residues" evidence="1">
    <location>
        <begin position="101"/>
        <end position="117"/>
    </location>
</feature>
<proteinExistence type="predicted"/>
<dbReference type="EMBL" id="QQNA01000107">
    <property type="protein sequence ID" value="RDG37321.1"/>
    <property type="molecule type" value="Genomic_DNA"/>
</dbReference>
<reference evidence="2 3" key="1">
    <citation type="submission" date="2018-07" db="EMBL/GenBank/DDBJ databases">
        <title>Streptomyces species from bats.</title>
        <authorList>
            <person name="Dunlap C."/>
        </authorList>
    </citation>
    <scope>NUCLEOTIDE SEQUENCE [LARGE SCALE GENOMIC DNA]</scope>
    <source>
        <strain evidence="2 3">AC230</strain>
    </source>
</reference>
<keyword evidence="3" id="KW-1185">Reference proteome</keyword>
<dbReference type="InterPro" id="IPR011990">
    <property type="entry name" value="TPR-like_helical_dom_sf"/>
</dbReference>
<dbReference type="OrthoDB" id="3213425at2"/>
<gene>
    <name evidence="2" type="ORF">DVH02_15120</name>
</gene>
<evidence type="ECO:0008006" key="4">
    <source>
        <dbReference type="Google" id="ProtNLM"/>
    </source>
</evidence>
<evidence type="ECO:0000313" key="2">
    <source>
        <dbReference type="EMBL" id="RDG37321.1"/>
    </source>
</evidence>
<dbReference type="Proteomes" id="UP000253741">
    <property type="component" value="Unassembled WGS sequence"/>
</dbReference>
<feature type="region of interest" description="Disordered" evidence="1">
    <location>
        <begin position="80"/>
        <end position="117"/>
    </location>
</feature>
<dbReference type="SUPFAM" id="SSF48452">
    <property type="entry name" value="TPR-like"/>
    <property type="match status" value="1"/>
</dbReference>
<name>A0A370B6U9_9ACTN</name>
<dbReference type="AlphaFoldDB" id="A0A370B6U9"/>
<sequence>MASNSRTPNTGLAALLTQSKWSRSQFAQIINRMGAEAGLELHYDQSAVSHWVAGTVPKEQVRPLIVEAFARKLRRPVTHAEAGLPVSAQHRGAGSGPSGTGDPTDSTAAQGSSRTNTLEELVDMGRADMDPSRRSLIAAGLFSAAAVVPLFPDLAHAATPPNAAPGKRTVRIGAAQVQAVRTMTDRIADILDELGGGHARPMAAAFLVNTVMPWLKAEAAEPVRKDMLAAASDLVYLTGWMAMYERAHGLGQRYYLRALELAGAADDHVTYCRTLRGMSLQASNLGYGKRALEFADSAAEASPKAEPRLQAFLAGQQAHAAAMVGDKRQALARLRQTEAALNRADDRRESVGSYDRTGYLFHVSHVLYEFKDLPGSISALQQSLKAQRKNERQGRVHFLAVLAQRQLEFGHLEAACESWSQFLVDYEHVSSARGDEHFETMQRRLKPYEKTRAVRGLRPRISEIAVLKA</sequence>